<evidence type="ECO:0000256" key="2">
    <source>
        <dbReference type="ARBA" id="ARBA00022475"/>
    </source>
</evidence>
<dbReference type="PANTHER" id="PTHR37820">
    <property type="entry name" value="CELL DIVISION PROTEIN DIVIB"/>
    <property type="match status" value="1"/>
</dbReference>
<organism evidence="10 11">
    <name type="scientific">Cyanobacterium stanieri LEGE 03274</name>
    <dbReference type="NCBI Taxonomy" id="1828756"/>
    <lineage>
        <taxon>Bacteria</taxon>
        <taxon>Bacillati</taxon>
        <taxon>Cyanobacteriota</taxon>
        <taxon>Cyanophyceae</taxon>
        <taxon>Oscillatoriophycideae</taxon>
        <taxon>Chroococcales</taxon>
        <taxon>Geminocystaceae</taxon>
        <taxon>Cyanobacterium</taxon>
    </lineage>
</organism>
<gene>
    <name evidence="10" type="ORF">IQ215_08245</name>
</gene>
<dbReference type="PROSITE" id="PS51779">
    <property type="entry name" value="POTRA"/>
    <property type="match status" value="1"/>
</dbReference>
<keyword evidence="3" id="KW-0132">Cell division</keyword>
<keyword evidence="11" id="KW-1185">Reference proteome</keyword>
<evidence type="ECO:0000259" key="9">
    <source>
        <dbReference type="PROSITE" id="PS51779"/>
    </source>
</evidence>
<sequence>MVATRNPVPPSQVVQHRKKLLKERAARNRIIACRFFVTIGIATGAFWCLTHPSWVLTSSEQIKIDGNELLSDDEIRSLIPLKYPSPILTLSGQQLGEKLGQQTPLHNITITKKILPPSLTIRVEENLPVAMAYGPKQNENGQVNISHLGFISADGIFVEKGMYQNLEQYPHKTPKLKVLGNPSLYLPYWQDLYSLLIFCAVPIQEVDWQNPNNIILSTDFGKVHLGPYTSKLPQQLQTLAEITTITQKIRREDIVYIDLINPNQPLVKEKPQPNKENN</sequence>
<keyword evidence="7" id="KW-0131">Cell cycle</keyword>
<protein>
    <submittedName>
        <fullName evidence="10">FtsQ-type POTRA domain-containing protein</fullName>
    </submittedName>
</protein>
<evidence type="ECO:0000256" key="8">
    <source>
        <dbReference type="SAM" id="Phobius"/>
    </source>
</evidence>
<evidence type="ECO:0000256" key="1">
    <source>
        <dbReference type="ARBA" id="ARBA00004370"/>
    </source>
</evidence>
<keyword evidence="2" id="KW-1003">Cell membrane</keyword>
<evidence type="ECO:0000256" key="5">
    <source>
        <dbReference type="ARBA" id="ARBA00022989"/>
    </source>
</evidence>
<evidence type="ECO:0000256" key="3">
    <source>
        <dbReference type="ARBA" id="ARBA00022618"/>
    </source>
</evidence>
<keyword evidence="4 8" id="KW-0812">Transmembrane</keyword>
<keyword evidence="6 8" id="KW-0472">Membrane</keyword>
<feature type="transmembrane region" description="Helical" evidence="8">
    <location>
        <begin position="31"/>
        <end position="54"/>
    </location>
</feature>
<comment type="caution">
    <text evidence="10">The sequence shown here is derived from an EMBL/GenBank/DDBJ whole genome shotgun (WGS) entry which is preliminary data.</text>
</comment>
<evidence type="ECO:0000256" key="6">
    <source>
        <dbReference type="ARBA" id="ARBA00023136"/>
    </source>
</evidence>
<evidence type="ECO:0000256" key="4">
    <source>
        <dbReference type="ARBA" id="ARBA00022692"/>
    </source>
</evidence>
<dbReference type="PANTHER" id="PTHR37820:SF1">
    <property type="entry name" value="CELL DIVISION PROTEIN FTSQ"/>
    <property type="match status" value="1"/>
</dbReference>
<feature type="domain" description="POTRA" evidence="9">
    <location>
        <begin position="57"/>
        <end position="126"/>
    </location>
</feature>
<dbReference type="Pfam" id="PF08478">
    <property type="entry name" value="POTRA_1"/>
    <property type="match status" value="1"/>
</dbReference>
<dbReference type="InterPro" id="IPR013685">
    <property type="entry name" value="POTRA_FtsQ_type"/>
</dbReference>
<dbReference type="InterPro" id="IPR034746">
    <property type="entry name" value="POTRA"/>
</dbReference>
<dbReference type="RefSeq" id="WP_193800842.1">
    <property type="nucleotide sequence ID" value="NZ_JADEWC010000015.1"/>
</dbReference>
<dbReference type="Proteomes" id="UP000654604">
    <property type="component" value="Unassembled WGS sequence"/>
</dbReference>
<accession>A0ABR9V477</accession>
<name>A0ABR9V477_9CHRO</name>
<dbReference type="InterPro" id="IPR050487">
    <property type="entry name" value="FtsQ_DivIB"/>
</dbReference>
<keyword evidence="5 8" id="KW-1133">Transmembrane helix</keyword>
<dbReference type="EMBL" id="JADEWC010000015">
    <property type="protein sequence ID" value="MBE9222687.1"/>
    <property type="molecule type" value="Genomic_DNA"/>
</dbReference>
<comment type="subcellular location">
    <subcellularLocation>
        <location evidence="1">Membrane</location>
    </subcellularLocation>
</comment>
<evidence type="ECO:0000313" key="11">
    <source>
        <dbReference type="Proteomes" id="UP000654604"/>
    </source>
</evidence>
<proteinExistence type="predicted"/>
<reference evidence="10 11" key="1">
    <citation type="submission" date="2020-10" db="EMBL/GenBank/DDBJ databases">
        <authorList>
            <person name="Castelo-Branco R."/>
            <person name="Eusebio N."/>
            <person name="Adriana R."/>
            <person name="Vieira A."/>
            <person name="Brugerolle De Fraissinette N."/>
            <person name="Rezende De Castro R."/>
            <person name="Schneider M.P."/>
            <person name="Vasconcelos V."/>
            <person name="Leao P.N."/>
        </authorList>
    </citation>
    <scope>NUCLEOTIDE SEQUENCE [LARGE SCALE GENOMIC DNA]</scope>
    <source>
        <strain evidence="10 11">LEGE 03274</strain>
    </source>
</reference>
<evidence type="ECO:0000313" key="10">
    <source>
        <dbReference type="EMBL" id="MBE9222687.1"/>
    </source>
</evidence>
<evidence type="ECO:0000256" key="7">
    <source>
        <dbReference type="ARBA" id="ARBA00023306"/>
    </source>
</evidence>